<protein>
    <submittedName>
        <fullName evidence="1">Uncharacterized protein</fullName>
    </submittedName>
</protein>
<evidence type="ECO:0000313" key="1">
    <source>
        <dbReference type="EMBL" id="KAK2758937.1"/>
    </source>
</evidence>
<reference evidence="1" key="1">
    <citation type="submission" date="2023-02" db="EMBL/GenBank/DDBJ databases">
        <title>Colletotrichum kahawae CIFC_Que2 genome sequencing and assembly.</title>
        <authorList>
            <person name="Baroncelli R."/>
        </authorList>
    </citation>
    <scope>NUCLEOTIDE SEQUENCE</scope>
    <source>
        <strain evidence="1">CIFC_Que2</strain>
    </source>
</reference>
<keyword evidence="2" id="KW-1185">Reference proteome</keyword>
<comment type="caution">
    <text evidence="1">The sequence shown here is derived from an EMBL/GenBank/DDBJ whole genome shotgun (WGS) entry which is preliminary data.</text>
</comment>
<evidence type="ECO:0000313" key="2">
    <source>
        <dbReference type="Proteomes" id="UP001281614"/>
    </source>
</evidence>
<name>A0AAE0D5T3_COLKA</name>
<dbReference type="EMBL" id="VYYT01000185">
    <property type="protein sequence ID" value="KAK2758937.1"/>
    <property type="molecule type" value="Genomic_DNA"/>
</dbReference>
<accession>A0AAE0D5T3</accession>
<dbReference type="Proteomes" id="UP001281614">
    <property type="component" value="Unassembled WGS sequence"/>
</dbReference>
<dbReference type="AlphaFoldDB" id="A0AAE0D5T3"/>
<organism evidence="1 2">
    <name type="scientific">Colletotrichum kahawae</name>
    <name type="common">Coffee berry disease fungus</name>
    <dbReference type="NCBI Taxonomy" id="34407"/>
    <lineage>
        <taxon>Eukaryota</taxon>
        <taxon>Fungi</taxon>
        <taxon>Dikarya</taxon>
        <taxon>Ascomycota</taxon>
        <taxon>Pezizomycotina</taxon>
        <taxon>Sordariomycetes</taxon>
        <taxon>Hypocreomycetidae</taxon>
        <taxon>Glomerellales</taxon>
        <taxon>Glomerellaceae</taxon>
        <taxon>Colletotrichum</taxon>
        <taxon>Colletotrichum gloeosporioides species complex</taxon>
    </lineage>
</organism>
<sequence>MAYKGPIGYQDVMDVKETPEWDTSVAFSGDPVRLKVRGAKYQTAIRFQRKHDNEWSAKDEAEKEIGQLWLDKSLPKMCEELRCALIGREANAEKGNRKYYVLFLDEGNSTLERLGIGWIYESAINFGEVKEICIA</sequence>
<gene>
    <name evidence="1" type="ORF">CKAH01_16765</name>
</gene>
<proteinExistence type="predicted"/>